<evidence type="ECO:0000313" key="2">
    <source>
        <dbReference type="Proteomes" id="UP000070080"/>
    </source>
</evidence>
<dbReference type="Proteomes" id="UP000070080">
    <property type="component" value="Unassembled WGS sequence"/>
</dbReference>
<dbReference type="EMBL" id="LSCV01000001">
    <property type="protein sequence ID" value="KXB42685.1"/>
    <property type="molecule type" value="Genomic_DNA"/>
</dbReference>
<dbReference type="STRING" id="1497955.HMPREF1872_00021"/>
<protein>
    <submittedName>
        <fullName evidence="1">Uncharacterized protein</fullName>
    </submittedName>
</protein>
<name>A0A133YHL1_9FIRM</name>
<organism evidence="1 2">
    <name type="scientific">Amygdalobacter nucleatus</name>
    <dbReference type="NCBI Taxonomy" id="3029274"/>
    <lineage>
        <taxon>Bacteria</taxon>
        <taxon>Bacillati</taxon>
        <taxon>Bacillota</taxon>
        <taxon>Clostridia</taxon>
        <taxon>Eubacteriales</taxon>
        <taxon>Oscillospiraceae</taxon>
        <taxon>Amygdalobacter</taxon>
    </lineage>
</organism>
<proteinExistence type="predicted"/>
<sequence length="40" mass="4464">MIVMNQPPKTAFTAKRCGIVDNFRALIGFFGRNTGISLDY</sequence>
<dbReference type="AlphaFoldDB" id="A0A133YHL1"/>
<reference evidence="2" key="1">
    <citation type="submission" date="2016-01" db="EMBL/GenBank/DDBJ databases">
        <authorList>
            <person name="Mitreva M."/>
            <person name="Pepin K.H."/>
            <person name="Mihindukulasuriya K.A."/>
            <person name="Fulton R."/>
            <person name="Fronick C."/>
            <person name="O'Laughlin M."/>
            <person name="Miner T."/>
            <person name="Herter B."/>
            <person name="Rosa B.A."/>
            <person name="Cordes M."/>
            <person name="Tomlinson C."/>
            <person name="Wollam A."/>
            <person name="Palsikar V.B."/>
            <person name="Mardis E.R."/>
            <person name="Wilson R.K."/>
        </authorList>
    </citation>
    <scope>NUCLEOTIDE SEQUENCE [LARGE SCALE GENOMIC DNA]</scope>
    <source>
        <strain evidence="2">KA00274</strain>
    </source>
</reference>
<gene>
    <name evidence="1" type="ORF">HMPREF1872_00021</name>
</gene>
<accession>A0A133YHL1</accession>
<keyword evidence="2" id="KW-1185">Reference proteome</keyword>
<evidence type="ECO:0000313" key="1">
    <source>
        <dbReference type="EMBL" id="KXB42685.1"/>
    </source>
</evidence>
<comment type="caution">
    <text evidence="1">The sequence shown here is derived from an EMBL/GenBank/DDBJ whole genome shotgun (WGS) entry which is preliminary data.</text>
</comment>